<dbReference type="AlphaFoldDB" id="A0A480A3S7"/>
<sequence>MNTNTEITGFHAHIYFDTVSREAAARVREGLGAKFDVRLGRWHEQPIGPHPKSMYQVAFLPHQFGEVVTWLMLNREDLDVLVHPETGDDVKDHTDNALWLGEKLQLNIEFLQRLKTI</sequence>
<dbReference type="InterPro" id="IPR014980">
    <property type="entry name" value="DOPA_dioxygen"/>
</dbReference>
<dbReference type="Pfam" id="PF08883">
    <property type="entry name" value="DOPA_dioxygen"/>
    <property type="match status" value="1"/>
</dbReference>
<dbReference type="RefSeq" id="WP_096572453.1">
    <property type="nucleotide sequence ID" value="NZ_BJCE01000145.1"/>
</dbReference>
<dbReference type="InterPro" id="IPR023389">
    <property type="entry name" value="DOPA-like_sf"/>
</dbReference>
<dbReference type="SUPFAM" id="SSF143410">
    <property type="entry name" value="DOPA-like"/>
    <property type="match status" value="1"/>
</dbReference>
<dbReference type="Proteomes" id="UP000300142">
    <property type="component" value="Unassembled WGS sequence"/>
</dbReference>
<organism evidence="1 2">
    <name type="scientific">Sphaerospermopsis reniformis</name>
    <dbReference type="NCBI Taxonomy" id="531300"/>
    <lineage>
        <taxon>Bacteria</taxon>
        <taxon>Bacillati</taxon>
        <taxon>Cyanobacteriota</taxon>
        <taxon>Cyanophyceae</taxon>
        <taxon>Nostocales</taxon>
        <taxon>Aphanizomenonaceae</taxon>
        <taxon>Sphaerospermopsis</taxon>
    </lineage>
</organism>
<accession>A0A480A3S7</accession>
<gene>
    <name evidence="1" type="ORF">SR1949_35910</name>
</gene>
<dbReference type="Gene3D" id="3.30.70.1240">
    <property type="entry name" value="DOPA-like domains"/>
    <property type="match status" value="1"/>
</dbReference>
<keyword evidence="1" id="KW-0223">Dioxygenase</keyword>
<name>A0A480A3S7_9CYAN</name>
<protein>
    <submittedName>
        <fullName evidence="1">DOPA-dioxygenase-like protein</fullName>
    </submittedName>
</protein>
<dbReference type="EMBL" id="BJCE01000145">
    <property type="protein sequence ID" value="GCL38476.1"/>
    <property type="molecule type" value="Genomic_DNA"/>
</dbReference>
<evidence type="ECO:0000313" key="2">
    <source>
        <dbReference type="Proteomes" id="UP000300142"/>
    </source>
</evidence>
<evidence type="ECO:0000313" key="1">
    <source>
        <dbReference type="EMBL" id="GCL38476.1"/>
    </source>
</evidence>
<reference evidence="2" key="1">
    <citation type="submission" date="2019-02" db="EMBL/GenBank/DDBJ databases">
        <title>Draft genome sequence of Sphaerospermopsis reniformis NIES-1949.</title>
        <authorList>
            <person name="Yamaguchi H."/>
            <person name="Suzuki S."/>
            <person name="Kawachi M."/>
        </authorList>
    </citation>
    <scope>NUCLEOTIDE SEQUENCE [LARGE SCALE GENOMIC DNA]</scope>
    <source>
        <strain evidence="2">NIES-1949</strain>
    </source>
</reference>
<comment type="caution">
    <text evidence="1">The sequence shown here is derived from an EMBL/GenBank/DDBJ whole genome shotgun (WGS) entry which is preliminary data.</text>
</comment>
<keyword evidence="2" id="KW-1185">Reference proteome</keyword>
<keyword evidence="1" id="KW-0560">Oxidoreductase</keyword>
<dbReference type="PANTHER" id="PTHR36423:SF2">
    <property type="entry name" value="AFR070WP"/>
    <property type="match status" value="1"/>
</dbReference>
<proteinExistence type="predicted"/>
<dbReference type="PIRSF" id="PIRSF028139">
    <property type="entry name" value="DOPA-diox_rel_Mll2280"/>
    <property type="match status" value="1"/>
</dbReference>
<dbReference type="PANTHER" id="PTHR36423">
    <property type="entry name" value="AFR070WP"/>
    <property type="match status" value="1"/>
</dbReference>
<dbReference type="GO" id="GO:0051213">
    <property type="term" value="F:dioxygenase activity"/>
    <property type="evidence" value="ECO:0007669"/>
    <property type="project" value="UniProtKB-KW"/>
</dbReference>